<dbReference type="EMBL" id="CP021474">
    <property type="protein sequence ID" value="ARW19887.1"/>
    <property type="molecule type" value="Genomic_DNA"/>
</dbReference>
<organism evidence="1 2">
    <name type="scientific">Pediococcus pentosaceus</name>
    <dbReference type="NCBI Taxonomy" id="1255"/>
    <lineage>
        <taxon>Bacteria</taxon>
        <taxon>Bacillati</taxon>
        <taxon>Bacillota</taxon>
        <taxon>Bacilli</taxon>
        <taxon>Lactobacillales</taxon>
        <taxon>Lactobacillaceae</taxon>
        <taxon>Pediococcus</taxon>
    </lineage>
</organism>
<dbReference type="Proteomes" id="UP000196118">
    <property type="component" value="Chromosome"/>
</dbReference>
<proteinExistence type="predicted"/>
<evidence type="ECO:0000313" key="1">
    <source>
        <dbReference type="EMBL" id="ARW19887.1"/>
    </source>
</evidence>
<reference evidence="1 2" key="1">
    <citation type="submission" date="2017-05" db="EMBL/GenBank/DDBJ databases">
        <title>Genome sequence of Pediococcus pentosaceus strain SRCM100892.</title>
        <authorList>
            <person name="Cho S.H."/>
        </authorList>
    </citation>
    <scope>NUCLEOTIDE SEQUENCE [LARGE SCALE GENOMIC DNA]</scope>
    <source>
        <strain evidence="1 2">SRCM100892</strain>
    </source>
</reference>
<evidence type="ECO:0000313" key="2">
    <source>
        <dbReference type="Proteomes" id="UP000196118"/>
    </source>
</evidence>
<gene>
    <name evidence="1" type="ORF">S100892_01314</name>
</gene>
<accession>A0A1Y0VZE4</accession>
<evidence type="ECO:0008006" key="3">
    <source>
        <dbReference type="Google" id="ProtNLM"/>
    </source>
</evidence>
<sequence>MPQAINYVTKDEGIFDQKINQGLLTTVLGVPEVDLVNGGKSFTLTTISTSGLQNHTRGKGFNSGTVGNDKKVYTMGQDRDIEFFVDSQDVDETNQDLAVANISKEFIEDHVQPELDAYRFSTLGKKAVEAKQTADESLTVDNVYSRLKAAILPLRKYGPQNIVGFVSSETMDLLERSKEFSRSITNQNVGITALESRVTSIDGVQLIEVWDESRFYSDYDFSDGYKPAADAKAINFEFVAKPAVIPVVKENAIYMFAPGQHTEGDGYLYQNRLYHDIFVRDQKKDGIYVSYKAAGTVAASSK</sequence>
<dbReference type="AlphaFoldDB" id="A0A1Y0VZE4"/>
<protein>
    <recommendedName>
        <fullName evidence="3">Capsid protein</fullName>
    </recommendedName>
</protein>
<name>A0A1Y0VZE4_PEDPE</name>